<reference evidence="2 3" key="1">
    <citation type="journal article" date="2013" name="Int. J. Syst. Evol. Microbiol.">
        <title>Marinicauda pacifica gen. nov., sp. nov., a prosthecate alphaproteobacterium of the family Hyphomonadaceae isolated from deep seawater.</title>
        <authorList>
            <person name="Zhang X.Y."/>
            <person name="Li G.W."/>
            <person name="Wang C.S."/>
            <person name="Zhang Y.J."/>
            <person name="Xu X.W."/>
            <person name="Li H."/>
            <person name="Liu A."/>
            <person name="Liu C."/>
            <person name="Xie B.B."/>
            <person name="Qin Q.L."/>
            <person name="Xu Z."/>
            <person name="Chen X.L."/>
            <person name="Zhou B.C."/>
            <person name="Zhang Y.Z."/>
        </authorList>
    </citation>
    <scope>NUCLEOTIDE SEQUENCE [LARGE SCALE GENOMIC DNA]</scope>
    <source>
        <strain evidence="2 3">P-1 km-3</strain>
    </source>
</reference>
<protein>
    <submittedName>
        <fullName evidence="2">TraB/GumN family protein</fullName>
    </submittedName>
</protein>
<dbReference type="Proteomes" id="UP000305451">
    <property type="component" value="Unassembled WGS sequence"/>
</dbReference>
<gene>
    <name evidence="2" type="ORF">E5162_09500</name>
</gene>
<dbReference type="PANTHER" id="PTHR40590:SF1">
    <property type="entry name" value="CYTOPLASMIC PROTEIN"/>
    <property type="match status" value="1"/>
</dbReference>
<evidence type="ECO:0000256" key="1">
    <source>
        <dbReference type="SAM" id="SignalP"/>
    </source>
</evidence>
<dbReference type="CDD" id="cd14789">
    <property type="entry name" value="Tiki"/>
    <property type="match status" value="1"/>
</dbReference>
<keyword evidence="1" id="KW-0732">Signal</keyword>
<accession>A0A4S2HC79</accession>
<proteinExistence type="predicted"/>
<dbReference type="RefSeq" id="WP_135944998.1">
    <property type="nucleotide sequence ID" value="NZ_BMEI01000002.1"/>
</dbReference>
<dbReference type="Pfam" id="PF01963">
    <property type="entry name" value="TraB_PrgY_gumN"/>
    <property type="match status" value="1"/>
</dbReference>
<organism evidence="2 3">
    <name type="scientific">Marinicauda pacifica</name>
    <dbReference type="NCBI Taxonomy" id="1133559"/>
    <lineage>
        <taxon>Bacteria</taxon>
        <taxon>Pseudomonadati</taxon>
        <taxon>Pseudomonadota</taxon>
        <taxon>Alphaproteobacteria</taxon>
        <taxon>Maricaulales</taxon>
        <taxon>Maricaulaceae</taxon>
        <taxon>Marinicauda</taxon>
    </lineage>
</organism>
<comment type="caution">
    <text evidence="2">The sequence shown here is derived from an EMBL/GenBank/DDBJ whole genome shotgun (WGS) entry which is preliminary data.</text>
</comment>
<dbReference type="InterPro" id="IPR047111">
    <property type="entry name" value="YbaP-like"/>
</dbReference>
<dbReference type="AlphaFoldDB" id="A0A4S2HC79"/>
<feature type="signal peptide" evidence="1">
    <location>
        <begin position="1"/>
        <end position="29"/>
    </location>
</feature>
<sequence length="314" mass="33775">MRFSCIWKEVIIGGAILAAAALSQSPVFAQADPAPVRQVEVADPALWVVSDEDSTVYLFGTVHILRPELDWMTPQVEAAFASADTLYMEADVFSAEAQTTMQAMIPQVGLLPQGESLTSKMSDEALADLDVIAGRLGAPSETIRAGIDPLKPWLAGLQLAVAQMQAAGYDPNSGVDKHLAERATEAGKSFGYFETAEEQIGFLSGLPMETQLADLEIGLEQAVENPDQLSDLVSAWAQGDMGRLDALLNTEMRQTSPELYERIIVQRNRNWVPLVEEIVAGEGVAFVAVGSGHMPGENGLIALLRDAGHDVTRQ</sequence>
<dbReference type="InterPro" id="IPR002816">
    <property type="entry name" value="TraB/PrgY/GumN_fam"/>
</dbReference>
<evidence type="ECO:0000313" key="2">
    <source>
        <dbReference type="EMBL" id="TGY93278.1"/>
    </source>
</evidence>
<feature type="chain" id="PRO_5020868605" evidence="1">
    <location>
        <begin position="30"/>
        <end position="314"/>
    </location>
</feature>
<dbReference type="PANTHER" id="PTHR40590">
    <property type="entry name" value="CYTOPLASMIC PROTEIN-RELATED"/>
    <property type="match status" value="1"/>
</dbReference>
<keyword evidence="3" id="KW-1185">Reference proteome</keyword>
<dbReference type="EMBL" id="SRXV01000002">
    <property type="protein sequence ID" value="TGY93278.1"/>
    <property type="molecule type" value="Genomic_DNA"/>
</dbReference>
<evidence type="ECO:0000313" key="3">
    <source>
        <dbReference type="Proteomes" id="UP000305451"/>
    </source>
</evidence>
<name>A0A4S2HC79_9PROT</name>
<dbReference type="OrthoDB" id="9806326at2"/>